<organism evidence="1 2">
    <name type="scientific">Flavisolibacter tropicus</name>
    <dbReference type="NCBI Taxonomy" id="1492898"/>
    <lineage>
        <taxon>Bacteria</taxon>
        <taxon>Pseudomonadati</taxon>
        <taxon>Bacteroidota</taxon>
        <taxon>Chitinophagia</taxon>
        <taxon>Chitinophagales</taxon>
        <taxon>Chitinophagaceae</taxon>
        <taxon>Flavisolibacter</taxon>
    </lineage>
</organism>
<dbReference type="AlphaFoldDB" id="A0A172U2C9"/>
<dbReference type="Gene3D" id="3.30.300.20">
    <property type="match status" value="1"/>
</dbReference>
<proteinExistence type="predicted"/>
<reference evidence="1 2" key="2">
    <citation type="journal article" date="2016" name="Int. J. Syst. Evol. Microbiol.">
        <title>Flavisolibacter tropicus sp. nov., isolated from tropical soil.</title>
        <authorList>
            <person name="Lee J.J."/>
            <person name="Kang M.S."/>
            <person name="Kim G.S."/>
            <person name="Lee C.S."/>
            <person name="Lim S."/>
            <person name="Lee J."/>
            <person name="Roh S.H."/>
            <person name="Kang H."/>
            <person name="Ha J.M."/>
            <person name="Bae S."/>
            <person name="Jung H.Y."/>
            <person name="Kim M.K."/>
        </authorList>
    </citation>
    <scope>NUCLEOTIDE SEQUENCE [LARGE SCALE GENOMIC DNA]</scope>
    <source>
        <strain evidence="1 2">LCS9</strain>
    </source>
</reference>
<dbReference type="PANTHER" id="PTHR39624">
    <property type="entry name" value="PROTEIN INVOLVED IN RIMO-MEDIATED BETA-METHYLTHIOLATION OF RIBOSOMAL PROTEIN S12 YCAO"/>
    <property type="match status" value="1"/>
</dbReference>
<dbReference type="Pfam" id="PF02566">
    <property type="entry name" value="OsmC"/>
    <property type="match status" value="1"/>
</dbReference>
<dbReference type="Proteomes" id="UP000077177">
    <property type="component" value="Chromosome"/>
</dbReference>
<gene>
    <name evidence="1" type="ORF">SY85_14555</name>
</gene>
<protein>
    <recommendedName>
        <fullName evidence="3">Osmotically inducible protein OsmC</fullName>
    </recommendedName>
</protein>
<evidence type="ECO:0000313" key="1">
    <source>
        <dbReference type="EMBL" id="ANE53499.1"/>
    </source>
</evidence>
<dbReference type="KEGG" id="fla:SY85_14555"/>
<dbReference type="InterPro" id="IPR015946">
    <property type="entry name" value="KH_dom-like_a/b"/>
</dbReference>
<sequence length="132" mass="14526">MASAVAKNSGDMYTTQLTIGEHHFIADEPLDFGGSDMGPAPGDYLCMALASCTAITLRMYARRKNWDVGEIQVNVKLVKGDQMASGLNTFYCSIHFTGSLKEEQIKRLLEISKVCPIDRLLKKPSDVVVVIE</sequence>
<dbReference type="SUPFAM" id="SSF82784">
    <property type="entry name" value="OsmC-like"/>
    <property type="match status" value="1"/>
</dbReference>
<keyword evidence="2" id="KW-1185">Reference proteome</keyword>
<evidence type="ECO:0008006" key="3">
    <source>
        <dbReference type="Google" id="ProtNLM"/>
    </source>
</evidence>
<dbReference type="STRING" id="1492898.SY85_14555"/>
<reference evidence="2" key="1">
    <citation type="submission" date="2015-01" db="EMBL/GenBank/DDBJ databases">
        <title>Flavisolibacter sp./LCS9/ whole genome sequencing.</title>
        <authorList>
            <person name="Kim M.K."/>
            <person name="Srinivasan S."/>
            <person name="Lee J.-J."/>
        </authorList>
    </citation>
    <scope>NUCLEOTIDE SEQUENCE [LARGE SCALE GENOMIC DNA]</scope>
    <source>
        <strain evidence="2">LCS9</strain>
    </source>
</reference>
<evidence type="ECO:0000313" key="2">
    <source>
        <dbReference type="Proteomes" id="UP000077177"/>
    </source>
</evidence>
<dbReference type="EMBL" id="CP011390">
    <property type="protein sequence ID" value="ANE53499.1"/>
    <property type="molecule type" value="Genomic_DNA"/>
</dbReference>
<dbReference type="PANTHER" id="PTHR39624:SF2">
    <property type="entry name" value="OSMC-LIKE PROTEIN"/>
    <property type="match status" value="1"/>
</dbReference>
<dbReference type="PATRIC" id="fig|1492898.3.peg.3152"/>
<dbReference type="InterPro" id="IPR036102">
    <property type="entry name" value="OsmC/Ohrsf"/>
</dbReference>
<dbReference type="InterPro" id="IPR003718">
    <property type="entry name" value="OsmC/Ohr_fam"/>
</dbReference>
<accession>A0A172U2C9</accession>
<name>A0A172U2C9_9BACT</name>